<dbReference type="SUPFAM" id="SSF52980">
    <property type="entry name" value="Restriction endonuclease-like"/>
    <property type="match status" value="1"/>
</dbReference>
<comment type="caution">
    <text evidence="3">The sequence shown here is derived from an EMBL/GenBank/DDBJ whole genome shotgun (WGS) entry which is preliminary data.</text>
</comment>
<organism evidence="3 4">
    <name type="scientific">Pseudoalteromonas qingdaonensis</name>
    <dbReference type="NCBI Taxonomy" id="3131913"/>
    <lineage>
        <taxon>Bacteria</taxon>
        <taxon>Pseudomonadati</taxon>
        <taxon>Pseudomonadota</taxon>
        <taxon>Gammaproteobacteria</taxon>
        <taxon>Alteromonadales</taxon>
        <taxon>Pseudoalteromonadaceae</taxon>
        <taxon>Pseudoalteromonas</taxon>
    </lineage>
</organism>
<dbReference type="RefSeq" id="WP_342680012.1">
    <property type="nucleotide sequence ID" value="NZ_JBCGCU010000020.1"/>
</dbReference>
<evidence type="ECO:0000313" key="3">
    <source>
        <dbReference type="EMBL" id="MEM0516529.1"/>
    </source>
</evidence>
<evidence type="ECO:0000313" key="4">
    <source>
        <dbReference type="Proteomes" id="UP001447008"/>
    </source>
</evidence>
<dbReference type="NCBIfam" id="TIGR00252">
    <property type="entry name" value="YraN family protein"/>
    <property type="match status" value="1"/>
</dbReference>
<sequence length="123" mass="14555">MFWLPKEWRNTRAKGQHYELLAEDYLKKQGLTPVARNYNCRYGELDLIMKEGLTWVFIEVKFRRQAGFGGALNALTQRKQQRLRRTIAHFVQKHNLAHCILRADYVAIEGQSAPQFHWIKNVL</sequence>
<dbReference type="PANTHER" id="PTHR34039">
    <property type="entry name" value="UPF0102 PROTEIN YRAN"/>
    <property type="match status" value="1"/>
</dbReference>
<dbReference type="InterPro" id="IPR011335">
    <property type="entry name" value="Restrct_endonuc-II-like"/>
</dbReference>
<dbReference type="Pfam" id="PF02021">
    <property type="entry name" value="UPF0102"/>
    <property type="match status" value="1"/>
</dbReference>
<dbReference type="InterPro" id="IPR011856">
    <property type="entry name" value="tRNA_endonuc-like_dom_sf"/>
</dbReference>
<dbReference type="HAMAP" id="MF_00048">
    <property type="entry name" value="UPF0102"/>
    <property type="match status" value="1"/>
</dbReference>
<keyword evidence="4" id="KW-1185">Reference proteome</keyword>
<name>A0ABU9N1T0_9GAMM</name>
<dbReference type="InterPro" id="IPR003509">
    <property type="entry name" value="UPF0102_YraN-like"/>
</dbReference>
<evidence type="ECO:0000256" key="2">
    <source>
        <dbReference type="HAMAP-Rule" id="MF_00048"/>
    </source>
</evidence>
<reference evidence="3 4" key="1">
    <citation type="submission" date="2024-03" db="EMBL/GenBank/DDBJ databases">
        <title>Pseudoalteromonas qingdaonensis sp. nov., isolated from the intestines of marine benthic organisms.</title>
        <authorList>
            <person name="Lin X."/>
            <person name="Fang S."/>
            <person name="Hu X."/>
        </authorList>
    </citation>
    <scope>NUCLEOTIDE SEQUENCE [LARGE SCALE GENOMIC DNA]</scope>
    <source>
        <strain evidence="3 4">YIC-827</strain>
    </source>
</reference>
<dbReference type="PANTHER" id="PTHR34039:SF1">
    <property type="entry name" value="UPF0102 PROTEIN YRAN"/>
    <property type="match status" value="1"/>
</dbReference>
<evidence type="ECO:0000256" key="1">
    <source>
        <dbReference type="ARBA" id="ARBA00006738"/>
    </source>
</evidence>
<proteinExistence type="inferred from homology"/>
<gene>
    <name evidence="3" type="ORF">WCN91_14080</name>
</gene>
<dbReference type="EMBL" id="JBCGCU010000020">
    <property type="protein sequence ID" value="MEM0516529.1"/>
    <property type="molecule type" value="Genomic_DNA"/>
</dbReference>
<accession>A0ABU9N1T0</accession>
<dbReference type="CDD" id="cd20736">
    <property type="entry name" value="PoNe_Nuclease"/>
    <property type="match status" value="1"/>
</dbReference>
<dbReference type="Proteomes" id="UP001447008">
    <property type="component" value="Unassembled WGS sequence"/>
</dbReference>
<comment type="similarity">
    <text evidence="1 2">Belongs to the UPF0102 family.</text>
</comment>
<dbReference type="Gene3D" id="3.40.1350.10">
    <property type="match status" value="1"/>
</dbReference>
<protein>
    <recommendedName>
        <fullName evidence="2">UPF0102 protein WCN91_14080</fullName>
    </recommendedName>
</protein>
<dbReference type="NCBIfam" id="NF009150">
    <property type="entry name" value="PRK12497.1-3"/>
    <property type="match status" value="1"/>
</dbReference>